<evidence type="ECO:0000256" key="6">
    <source>
        <dbReference type="ARBA" id="ARBA00023187"/>
    </source>
</evidence>
<dbReference type="PANTHER" id="PTHR12786:SF1">
    <property type="entry name" value="SPLICING REGULATOR SDE2"/>
    <property type="match status" value="1"/>
</dbReference>
<keyword evidence="7" id="KW-0539">Nucleus</keyword>
<accession>A0A8S3ZD67</accession>
<keyword evidence="6" id="KW-0508">mRNA splicing</keyword>
<dbReference type="PANTHER" id="PTHR12786">
    <property type="entry name" value="SPLICING FACTOR SF3A-RELATED"/>
    <property type="match status" value="1"/>
</dbReference>
<dbReference type="InterPro" id="IPR025086">
    <property type="entry name" value="SDE2/SF3A3_SAP"/>
</dbReference>
<dbReference type="GO" id="GO:0005737">
    <property type="term" value="C:cytoplasm"/>
    <property type="evidence" value="ECO:0007669"/>
    <property type="project" value="UniProtKB-SubCell"/>
</dbReference>
<feature type="domain" description="SDE2-like" evidence="11">
    <location>
        <begin position="69"/>
        <end position="165"/>
    </location>
</feature>
<dbReference type="GO" id="GO:0008380">
    <property type="term" value="P:RNA splicing"/>
    <property type="evidence" value="ECO:0007669"/>
    <property type="project" value="UniProtKB-KW"/>
</dbReference>
<sequence length="397" mass="43518">MLVHIVHCSLYVTREIQDESVNVDDLFSYISIKNVDRSSVFTLCNGRKVAADDKLENGKTYHIVPRLPGGKGGFGSMLRAIGAQIEKTTSREACRDLSGRRMRDINNEKKLKDWLAKEAERESEREQRRQERQAKRLAQNPHKFDDAVYHEQRAKVQEDLQDALSKGLKRTHKKAKGHDCADKKIKLASASGSISKTEWIGVDIDSSSSSDGEASPGDADPGDADADISQSSCSRDYSAGDGGSSSSTLESSDNGKDSDLVERRLGVEGLDQTSTRDCGADTSEIKVSEQTLSMDTGCIEGSEVSIDKQKQNLIVSNDNSEPTNNDEPVDLDRYDSKDELASLGMERLKNALMTRGLKCGGTLEERAERLFSVKGLSSDEIDPSLYAKGKGKGKKSK</sequence>
<dbReference type="Pfam" id="PF22782">
    <property type="entry name" value="SDE2"/>
    <property type="match status" value="1"/>
</dbReference>
<comment type="similarity">
    <text evidence="3">Belongs to the SDE2 family.</text>
</comment>
<reference evidence="12" key="1">
    <citation type="submission" date="2021-04" db="EMBL/GenBank/DDBJ databases">
        <authorList>
            <consortium name="Molecular Ecology Group"/>
        </authorList>
    </citation>
    <scope>NUCLEOTIDE SEQUENCE</scope>
</reference>
<proteinExistence type="inferred from homology"/>
<keyword evidence="5" id="KW-0507">mRNA processing</keyword>
<protein>
    <recommendedName>
        <fullName evidence="14">Replication stress response regulator SDE2</fullName>
    </recommendedName>
</protein>
<dbReference type="InterPro" id="IPR051421">
    <property type="entry name" value="RNA_Proc_DNA_Dmg_Regulator"/>
</dbReference>
<feature type="region of interest" description="Disordered" evidence="9">
    <location>
        <begin position="117"/>
        <end position="145"/>
    </location>
</feature>
<feature type="compositionally biased region" description="Low complexity" evidence="9">
    <location>
        <begin position="203"/>
        <end position="219"/>
    </location>
</feature>
<comment type="subcellular location">
    <subcellularLocation>
        <location evidence="2">Cytoplasm</location>
    </subcellularLocation>
    <subcellularLocation>
        <location evidence="1">Nucleus</location>
    </subcellularLocation>
</comment>
<keyword evidence="8" id="KW-0131">Cell cycle</keyword>
<feature type="domain" description="SDE2/SF3A3 SAP" evidence="10">
    <location>
        <begin position="318"/>
        <end position="388"/>
    </location>
</feature>
<feature type="compositionally biased region" description="Basic and acidic residues" evidence="9">
    <location>
        <begin position="117"/>
        <end position="134"/>
    </location>
</feature>
<evidence type="ECO:0000256" key="1">
    <source>
        <dbReference type="ARBA" id="ARBA00004123"/>
    </source>
</evidence>
<evidence type="ECO:0000256" key="3">
    <source>
        <dbReference type="ARBA" id="ARBA00008726"/>
    </source>
</evidence>
<evidence type="ECO:0000256" key="4">
    <source>
        <dbReference type="ARBA" id="ARBA00022490"/>
    </source>
</evidence>
<feature type="compositionally biased region" description="Polar residues" evidence="9">
    <location>
        <begin position="311"/>
        <end position="326"/>
    </location>
</feature>
<evidence type="ECO:0000256" key="5">
    <source>
        <dbReference type="ARBA" id="ARBA00022664"/>
    </source>
</evidence>
<evidence type="ECO:0000313" key="13">
    <source>
        <dbReference type="Proteomes" id="UP000678393"/>
    </source>
</evidence>
<feature type="compositionally biased region" description="Basic and acidic residues" evidence="9">
    <location>
        <begin position="253"/>
        <end position="266"/>
    </location>
</feature>
<name>A0A8S3ZD67_9EUPU</name>
<feature type="region of interest" description="Disordered" evidence="9">
    <location>
        <begin position="203"/>
        <end position="284"/>
    </location>
</feature>
<evidence type="ECO:0000256" key="8">
    <source>
        <dbReference type="ARBA" id="ARBA00023306"/>
    </source>
</evidence>
<dbReference type="Proteomes" id="UP000678393">
    <property type="component" value="Unassembled WGS sequence"/>
</dbReference>
<evidence type="ECO:0000313" key="12">
    <source>
        <dbReference type="EMBL" id="CAG5126108.1"/>
    </source>
</evidence>
<dbReference type="EMBL" id="CAJHNH020002251">
    <property type="protein sequence ID" value="CAG5126108.1"/>
    <property type="molecule type" value="Genomic_DNA"/>
</dbReference>
<dbReference type="GO" id="GO:0005634">
    <property type="term" value="C:nucleus"/>
    <property type="evidence" value="ECO:0007669"/>
    <property type="project" value="UniProtKB-SubCell"/>
</dbReference>
<dbReference type="InterPro" id="IPR053822">
    <property type="entry name" value="SDE2-like_dom"/>
</dbReference>
<evidence type="ECO:0008006" key="14">
    <source>
        <dbReference type="Google" id="ProtNLM"/>
    </source>
</evidence>
<organism evidence="12 13">
    <name type="scientific">Candidula unifasciata</name>
    <dbReference type="NCBI Taxonomy" id="100452"/>
    <lineage>
        <taxon>Eukaryota</taxon>
        <taxon>Metazoa</taxon>
        <taxon>Spiralia</taxon>
        <taxon>Lophotrochozoa</taxon>
        <taxon>Mollusca</taxon>
        <taxon>Gastropoda</taxon>
        <taxon>Heterobranchia</taxon>
        <taxon>Euthyneura</taxon>
        <taxon>Panpulmonata</taxon>
        <taxon>Eupulmonata</taxon>
        <taxon>Stylommatophora</taxon>
        <taxon>Helicina</taxon>
        <taxon>Helicoidea</taxon>
        <taxon>Geomitridae</taxon>
        <taxon>Candidula</taxon>
    </lineage>
</organism>
<feature type="region of interest" description="Disordered" evidence="9">
    <location>
        <begin position="302"/>
        <end position="334"/>
    </location>
</feature>
<dbReference type="AlphaFoldDB" id="A0A8S3ZD67"/>
<keyword evidence="4" id="KW-0963">Cytoplasm</keyword>
<dbReference type="OrthoDB" id="547031at2759"/>
<evidence type="ECO:0000256" key="2">
    <source>
        <dbReference type="ARBA" id="ARBA00004496"/>
    </source>
</evidence>
<gene>
    <name evidence="12" type="ORF">CUNI_LOCUS11666</name>
</gene>
<evidence type="ECO:0000259" key="11">
    <source>
        <dbReference type="Pfam" id="PF22782"/>
    </source>
</evidence>
<evidence type="ECO:0000259" key="10">
    <source>
        <dbReference type="Pfam" id="PF13297"/>
    </source>
</evidence>
<dbReference type="Pfam" id="PF13297">
    <property type="entry name" value="SDE2_2C"/>
    <property type="match status" value="1"/>
</dbReference>
<comment type="caution">
    <text evidence="12">The sequence shown here is derived from an EMBL/GenBank/DDBJ whole genome shotgun (WGS) entry which is preliminary data.</text>
</comment>
<evidence type="ECO:0000256" key="9">
    <source>
        <dbReference type="SAM" id="MobiDB-lite"/>
    </source>
</evidence>
<evidence type="ECO:0000256" key="7">
    <source>
        <dbReference type="ARBA" id="ARBA00023242"/>
    </source>
</evidence>
<dbReference type="GO" id="GO:0006397">
    <property type="term" value="P:mRNA processing"/>
    <property type="evidence" value="ECO:0007669"/>
    <property type="project" value="UniProtKB-KW"/>
</dbReference>
<keyword evidence="13" id="KW-1185">Reference proteome</keyword>